<dbReference type="RefSeq" id="WP_073198102.1">
    <property type="nucleotide sequence ID" value="NZ_FQXO01000125.1"/>
</dbReference>
<evidence type="ECO:0008006" key="3">
    <source>
        <dbReference type="Google" id="ProtNLM"/>
    </source>
</evidence>
<evidence type="ECO:0000313" key="1">
    <source>
        <dbReference type="EMBL" id="SHH88928.1"/>
    </source>
</evidence>
<gene>
    <name evidence="1" type="ORF">SAMN02745135_02564</name>
</gene>
<dbReference type="AlphaFoldDB" id="A0A1M5WN60"/>
<evidence type="ECO:0000313" key="2">
    <source>
        <dbReference type="Proteomes" id="UP000183967"/>
    </source>
</evidence>
<dbReference type="OrthoDB" id="1680616at2"/>
<dbReference type="Proteomes" id="UP000183967">
    <property type="component" value="Unassembled WGS sequence"/>
</dbReference>
<sequence>MYIIYHCVGGAHSSAIASAIHLGILPNNKKPSLKDILSLSYFDTLNKKDQGKIIFRGIDENGHKVFTLSRQFVPHLIIPAIKDAWELAGGNKNELLLVSTMDGVNFLMKIGGFSSRRLNLVTFGRPIVAYGTILAYNKLVKIVENTKKLIN</sequence>
<name>A0A1M5WN60_9FIRM</name>
<dbReference type="InterPro" id="IPR021525">
    <property type="entry name" value="DUF3189"/>
</dbReference>
<organism evidence="1 2">
    <name type="scientific">Caloranaerobacter azorensis DSM 13643</name>
    <dbReference type="NCBI Taxonomy" id="1121264"/>
    <lineage>
        <taxon>Bacteria</taxon>
        <taxon>Bacillati</taxon>
        <taxon>Bacillota</taxon>
        <taxon>Tissierellia</taxon>
        <taxon>Tissierellales</taxon>
        <taxon>Thermohalobacteraceae</taxon>
        <taxon>Caloranaerobacter</taxon>
    </lineage>
</organism>
<accession>A0A1M5WN60</accession>
<protein>
    <recommendedName>
        <fullName evidence="3">DUF3189 domain-containing protein</fullName>
    </recommendedName>
</protein>
<proteinExistence type="predicted"/>
<dbReference type="Pfam" id="PF11385">
    <property type="entry name" value="DUF3189"/>
    <property type="match status" value="1"/>
</dbReference>
<dbReference type="EMBL" id="FQXO01000125">
    <property type="protein sequence ID" value="SHH88928.1"/>
    <property type="molecule type" value="Genomic_DNA"/>
</dbReference>
<reference evidence="2" key="1">
    <citation type="submission" date="2016-11" db="EMBL/GenBank/DDBJ databases">
        <authorList>
            <person name="Varghese N."/>
            <person name="Submissions S."/>
        </authorList>
    </citation>
    <scope>NUCLEOTIDE SEQUENCE [LARGE SCALE GENOMIC DNA]</scope>
    <source>
        <strain evidence="2">DSM 13643</strain>
    </source>
</reference>
<keyword evidence="2" id="KW-1185">Reference proteome</keyword>